<keyword evidence="9 14" id="KW-0482">Metalloprotease</keyword>
<dbReference type="InterPro" id="IPR034035">
    <property type="entry name" value="Astacin-like_dom"/>
</dbReference>
<evidence type="ECO:0000256" key="6">
    <source>
        <dbReference type="ARBA" id="ARBA00022729"/>
    </source>
</evidence>
<feature type="binding site" evidence="14">
    <location>
        <position position="213"/>
    </location>
    <ligand>
        <name>Zn(2+)</name>
        <dbReference type="ChEBI" id="CHEBI:29105"/>
        <note>catalytic</note>
    </ligand>
</feature>
<dbReference type="PROSITE" id="PS50092">
    <property type="entry name" value="TSP1"/>
    <property type="match status" value="1"/>
</dbReference>
<dbReference type="InterPro" id="IPR006026">
    <property type="entry name" value="Peptidase_Metallo"/>
</dbReference>
<evidence type="ECO:0000256" key="4">
    <source>
        <dbReference type="ARBA" id="ARBA00022670"/>
    </source>
</evidence>
<keyword evidence="18" id="KW-1185">Reference proteome</keyword>
<dbReference type="STRING" id="70415.A0A5S6R2C6"/>
<keyword evidence="3" id="KW-0245">EGF-like domain</keyword>
<dbReference type="GO" id="GO:0004222">
    <property type="term" value="F:metalloendopeptidase activity"/>
    <property type="evidence" value="ECO:0007669"/>
    <property type="project" value="UniProtKB-UniRule"/>
</dbReference>
<evidence type="ECO:0000256" key="5">
    <source>
        <dbReference type="ARBA" id="ARBA00022723"/>
    </source>
</evidence>
<dbReference type="Pfam" id="PF01400">
    <property type="entry name" value="Astacin"/>
    <property type="match status" value="1"/>
</dbReference>
<evidence type="ECO:0000256" key="7">
    <source>
        <dbReference type="ARBA" id="ARBA00022801"/>
    </source>
</evidence>
<dbReference type="FunFam" id="3.40.390.10:FF:000028">
    <property type="entry name" value="Zinc metalloproteinase"/>
    <property type="match status" value="1"/>
</dbReference>
<dbReference type="GO" id="GO:0005576">
    <property type="term" value="C:extracellular region"/>
    <property type="evidence" value="ECO:0007669"/>
    <property type="project" value="UniProtKB-SubCell"/>
</dbReference>
<comment type="cofactor">
    <cofactor evidence="14 15">
        <name>Zn(2+)</name>
        <dbReference type="ChEBI" id="CHEBI:29105"/>
    </cofactor>
    <text evidence="14 15">Binds 1 zinc ion per subunit.</text>
</comment>
<dbReference type="Gene3D" id="2.60.120.290">
    <property type="entry name" value="Spermadhesin, CUB domain"/>
    <property type="match status" value="1"/>
</dbReference>
<evidence type="ECO:0000256" key="11">
    <source>
        <dbReference type="ARBA" id="ARBA00023180"/>
    </source>
</evidence>
<keyword evidence="7 14" id="KW-0378">Hydrolase</keyword>
<evidence type="ECO:0000256" key="1">
    <source>
        <dbReference type="ARBA" id="ARBA00004613"/>
    </source>
</evidence>
<dbReference type="GO" id="GO:0018996">
    <property type="term" value="P:molting cycle, collagen and cuticulin-based cuticle"/>
    <property type="evidence" value="ECO:0007669"/>
    <property type="project" value="InterPro"/>
</dbReference>
<feature type="chain" id="PRO_5024502320" description="Zinc metalloproteinase" evidence="12 15">
    <location>
        <begin position="17"/>
        <end position="621"/>
    </location>
</feature>
<accession>A0A5S6R2C6</accession>
<evidence type="ECO:0000256" key="12">
    <source>
        <dbReference type="PIRNR" id="PIRNR036365"/>
    </source>
</evidence>
<keyword evidence="5 14" id="KW-0479">Metal-binding</keyword>
<dbReference type="InterPro" id="IPR001506">
    <property type="entry name" value="Peptidase_M12A"/>
</dbReference>
<dbReference type="InterPro" id="IPR035914">
    <property type="entry name" value="Sperma_CUB_dom_sf"/>
</dbReference>
<dbReference type="Gene3D" id="3.40.390.10">
    <property type="entry name" value="Collagenase (Catalytic Domain)"/>
    <property type="match status" value="1"/>
</dbReference>
<evidence type="ECO:0000256" key="8">
    <source>
        <dbReference type="ARBA" id="ARBA00022833"/>
    </source>
</evidence>
<evidence type="ECO:0000256" key="2">
    <source>
        <dbReference type="ARBA" id="ARBA00022525"/>
    </source>
</evidence>
<dbReference type="InterPro" id="IPR000884">
    <property type="entry name" value="TSP1_rpt"/>
</dbReference>
<dbReference type="SUPFAM" id="SSF49854">
    <property type="entry name" value="Spermadhesin, CUB domain"/>
    <property type="match status" value="1"/>
</dbReference>
<feature type="domain" description="Peptidase M12A" evidence="17">
    <location>
        <begin position="122"/>
        <end position="317"/>
    </location>
</feature>
<feature type="active site" evidence="14">
    <location>
        <position position="214"/>
    </location>
</feature>
<dbReference type="PROSITE" id="PS51864">
    <property type="entry name" value="ASTACIN"/>
    <property type="match status" value="1"/>
</dbReference>
<evidence type="ECO:0000259" key="17">
    <source>
        <dbReference type="PROSITE" id="PS51864"/>
    </source>
</evidence>
<dbReference type="InterPro" id="IPR036383">
    <property type="entry name" value="TSP1_rpt_sf"/>
</dbReference>
<dbReference type="AlphaFoldDB" id="A0A5S6R2C6"/>
<feature type="domain" description="CUB" evidence="16">
    <location>
        <begin position="361"/>
        <end position="478"/>
    </location>
</feature>
<keyword evidence="10" id="KW-1015">Disulfide bond</keyword>
<evidence type="ECO:0000256" key="13">
    <source>
        <dbReference type="PROSITE-ProRule" id="PRU00059"/>
    </source>
</evidence>
<dbReference type="WBParaSite" id="TMUE_3000013578.1">
    <property type="protein sequence ID" value="TMUE_3000013578.1"/>
    <property type="gene ID" value="WBGene00289983"/>
</dbReference>
<dbReference type="SMART" id="SM00042">
    <property type="entry name" value="CUB"/>
    <property type="match status" value="1"/>
</dbReference>
<sequence length="621" mass="69100">MSATFYSHLLIGMCLASQICGYKLLDDMLKAEHVSEIRRVLNKLRFLADMAYKTGADVVDKASFGLSTDQNAVTEHDSIASGSSPLDSGLLFEGDILLSPVQASDILRNAAHYGSRKLARRSLERSLEKRWRNRTVRYQFHSSIPAAEEHLIMESLEFWQQNTCIDFVHDSDSAKDHVLFFRGGGCYSMVGRYGGLQLISIGYGCEYLGVITHEIGHALGLWHQQSRPDADSYIRILPENVVQGQLYNFLKRSSDQVTTMGIPYDMGSVMHYGPTAFSKDYKLFTIVTLNKGYQRTIGQREAPSFLDLALINRAYCSDKCSKLPCENGGYTHPRYCDRCLCPAGLGGPYCKENEPSKESSCGGVLKAAVFSNWTVISSPDYPKPFRKGQRCSWVIKGDPGTRLFVEFIEKFSMSCSETCEDYVEVKSGSDLRSTGMRYCCSAELPKSVIWADDNLLVIIFNAASDSGYFGFKARVQQYGESTRPFTAVGTTHEPTSMTTNLCKQIVEPAVPEWSVWSSWSTCSRECGACGLETRLRSCSGPSSQCQGESYQHRRCNAIPCIGRATCSDALFLDQPCSHNSMQICSSIDSKSRPCEFSSCCKPYEPVRGRCQLRQGFSGDTL</sequence>
<comment type="caution">
    <text evidence="13">Lacks conserved residue(s) required for the propagation of feature annotation.</text>
</comment>
<dbReference type="Pfam" id="PF00090">
    <property type="entry name" value="TSP_1"/>
    <property type="match status" value="1"/>
</dbReference>
<name>A0A5S6R2C6_TRIMR</name>
<dbReference type="CDD" id="cd04280">
    <property type="entry name" value="ZnMc_astacin_like"/>
    <property type="match status" value="1"/>
</dbReference>
<evidence type="ECO:0000256" key="3">
    <source>
        <dbReference type="ARBA" id="ARBA00022536"/>
    </source>
</evidence>
<organism evidence="18 19">
    <name type="scientific">Trichuris muris</name>
    <name type="common">Mouse whipworm</name>
    <dbReference type="NCBI Taxonomy" id="70415"/>
    <lineage>
        <taxon>Eukaryota</taxon>
        <taxon>Metazoa</taxon>
        <taxon>Ecdysozoa</taxon>
        <taxon>Nematoda</taxon>
        <taxon>Enoplea</taxon>
        <taxon>Dorylaimia</taxon>
        <taxon>Trichinellida</taxon>
        <taxon>Trichuridae</taxon>
        <taxon>Trichuris</taxon>
    </lineage>
</organism>
<dbReference type="CDD" id="cd00041">
    <property type="entry name" value="CUB"/>
    <property type="match status" value="1"/>
</dbReference>
<dbReference type="SMART" id="SM00235">
    <property type="entry name" value="ZnMc"/>
    <property type="match status" value="1"/>
</dbReference>
<dbReference type="GO" id="GO:0008270">
    <property type="term" value="F:zinc ion binding"/>
    <property type="evidence" value="ECO:0007669"/>
    <property type="project" value="UniProtKB-UniRule"/>
</dbReference>
<proteinExistence type="predicted"/>
<keyword evidence="6 12" id="KW-0732">Signal</keyword>
<dbReference type="SUPFAM" id="SSF82895">
    <property type="entry name" value="TSP-1 type 1 repeat"/>
    <property type="match status" value="1"/>
</dbReference>
<protein>
    <recommendedName>
        <fullName evidence="12">Zinc metalloproteinase</fullName>
    </recommendedName>
</protein>
<feature type="binding site" evidence="14">
    <location>
        <position position="217"/>
    </location>
    <ligand>
        <name>Zn(2+)</name>
        <dbReference type="ChEBI" id="CHEBI:29105"/>
        <note>catalytic</note>
    </ligand>
</feature>
<dbReference type="PANTHER" id="PTHR10127">
    <property type="entry name" value="DISCOIDIN, CUB, EGF, LAMININ , AND ZINC METALLOPROTEASE DOMAIN CONTAINING"/>
    <property type="match status" value="1"/>
</dbReference>
<evidence type="ECO:0000313" key="18">
    <source>
        <dbReference type="Proteomes" id="UP000046395"/>
    </source>
</evidence>
<evidence type="ECO:0000256" key="15">
    <source>
        <dbReference type="RuleBase" id="RU361183"/>
    </source>
</evidence>
<evidence type="ECO:0000256" key="14">
    <source>
        <dbReference type="PROSITE-ProRule" id="PRU01211"/>
    </source>
</evidence>
<keyword evidence="4 14" id="KW-0645">Protease</keyword>
<dbReference type="SMART" id="SM00209">
    <property type="entry name" value="TSP1"/>
    <property type="match status" value="1"/>
</dbReference>
<dbReference type="InterPro" id="IPR017050">
    <property type="entry name" value="Metallopeptidase_nem"/>
</dbReference>
<keyword evidence="2 12" id="KW-0964">Secreted</keyword>
<dbReference type="PRINTS" id="PR00480">
    <property type="entry name" value="ASTACIN"/>
</dbReference>
<dbReference type="PRINTS" id="PR01705">
    <property type="entry name" value="TSP1REPEAT"/>
</dbReference>
<dbReference type="InterPro" id="IPR000859">
    <property type="entry name" value="CUB_dom"/>
</dbReference>
<comment type="subcellular location">
    <subcellularLocation>
        <location evidence="1 12">Secreted</location>
    </subcellularLocation>
</comment>
<reference evidence="19" key="1">
    <citation type="submission" date="2019-12" db="UniProtKB">
        <authorList>
            <consortium name="WormBaseParasite"/>
        </authorList>
    </citation>
    <scope>IDENTIFICATION</scope>
</reference>
<dbReference type="PANTHER" id="PTHR10127:SF780">
    <property type="entry name" value="METALLOENDOPEPTIDASE"/>
    <property type="match status" value="1"/>
</dbReference>
<dbReference type="Pfam" id="PF00431">
    <property type="entry name" value="CUB"/>
    <property type="match status" value="1"/>
</dbReference>
<dbReference type="Gene3D" id="2.20.100.10">
    <property type="entry name" value="Thrombospondin type-1 (TSP1) repeat"/>
    <property type="match status" value="1"/>
</dbReference>
<keyword evidence="8 14" id="KW-0862">Zinc</keyword>
<dbReference type="SUPFAM" id="SSF55486">
    <property type="entry name" value="Metalloproteases ('zincins'), catalytic domain"/>
    <property type="match status" value="1"/>
</dbReference>
<evidence type="ECO:0000256" key="9">
    <source>
        <dbReference type="ARBA" id="ARBA00023049"/>
    </source>
</evidence>
<dbReference type="PROSITE" id="PS01180">
    <property type="entry name" value="CUB"/>
    <property type="match status" value="1"/>
</dbReference>
<dbReference type="InterPro" id="IPR024079">
    <property type="entry name" value="MetalloPept_cat_dom_sf"/>
</dbReference>
<dbReference type="GO" id="GO:0006508">
    <property type="term" value="P:proteolysis"/>
    <property type="evidence" value="ECO:0007669"/>
    <property type="project" value="UniProtKB-KW"/>
</dbReference>
<dbReference type="Proteomes" id="UP000046395">
    <property type="component" value="Unassembled WGS sequence"/>
</dbReference>
<dbReference type="PIRSF" id="PIRSF036365">
    <property type="entry name" value="Astacin_nematoda"/>
    <property type="match status" value="1"/>
</dbReference>
<evidence type="ECO:0000256" key="10">
    <source>
        <dbReference type="ARBA" id="ARBA00023157"/>
    </source>
</evidence>
<feature type="binding site" evidence="14">
    <location>
        <position position="223"/>
    </location>
    <ligand>
        <name>Zn(2+)</name>
        <dbReference type="ChEBI" id="CHEBI:29105"/>
        <note>catalytic</note>
    </ligand>
</feature>
<feature type="signal peptide" evidence="12 15">
    <location>
        <begin position="1"/>
        <end position="16"/>
    </location>
</feature>
<evidence type="ECO:0000313" key="19">
    <source>
        <dbReference type="WBParaSite" id="TMUE_3000013578.1"/>
    </source>
</evidence>
<keyword evidence="11" id="KW-0325">Glycoprotein</keyword>
<evidence type="ECO:0000259" key="16">
    <source>
        <dbReference type="PROSITE" id="PS01180"/>
    </source>
</evidence>